<comment type="caution">
    <text evidence="3">The sequence shown here is derived from an EMBL/GenBank/DDBJ whole genome shotgun (WGS) entry which is preliminary data.</text>
</comment>
<accession>A0A934S2U1</accession>
<feature type="compositionally biased region" description="Polar residues" evidence="1">
    <location>
        <begin position="54"/>
        <end position="67"/>
    </location>
</feature>
<evidence type="ECO:0000256" key="1">
    <source>
        <dbReference type="SAM" id="MobiDB-lite"/>
    </source>
</evidence>
<evidence type="ECO:0000256" key="2">
    <source>
        <dbReference type="SAM" id="SignalP"/>
    </source>
</evidence>
<name>A0A934S2U1_9BACT</name>
<sequence length="172" mass="19310">MPTKTFLSLATFCVLALAPNIQADERLDQILNELKSLREQVANLEARLEAVESQPASNTVAQQQATGPIQPREKKTWFDNMRVELKKAEVRASGAWTTPSTWDGIETGQKVDEVIAILGEPTQRKFSVRRDTDEILYYQGDLEGTGELIQGEIRIYKGKVRRFTSPDFPAEG</sequence>
<protein>
    <recommendedName>
        <fullName evidence="5">Type IV pilus biogenesis protein PilP</fullName>
    </recommendedName>
</protein>
<organism evidence="3 4">
    <name type="scientific">Pelagicoccus mobilis</name>
    <dbReference type="NCBI Taxonomy" id="415221"/>
    <lineage>
        <taxon>Bacteria</taxon>
        <taxon>Pseudomonadati</taxon>
        <taxon>Verrucomicrobiota</taxon>
        <taxon>Opitutia</taxon>
        <taxon>Puniceicoccales</taxon>
        <taxon>Pelagicoccaceae</taxon>
        <taxon>Pelagicoccus</taxon>
    </lineage>
</organism>
<feature type="region of interest" description="Disordered" evidence="1">
    <location>
        <begin position="52"/>
        <end position="73"/>
    </location>
</feature>
<evidence type="ECO:0000313" key="3">
    <source>
        <dbReference type="EMBL" id="MBK1878802.1"/>
    </source>
</evidence>
<keyword evidence="2" id="KW-0732">Signal</keyword>
<dbReference type="AlphaFoldDB" id="A0A934S2U1"/>
<dbReference type="EMBL" id="JAENIL010000035">
    <property type="protein sequence ID" value="MBK1878802.1"/>
    <property type="molecule type" value="Genomic_DNA"/>
</dbReference>
<evidence type="ECO:0008006" key="5">
    <source>
        <dbReference type="Google" id="ProtNLM"/>
    </source>
</evidence>
<feature type="chain" id="PRO_5037918387" description="Type IV pilus biogenesis protein PilP" evidence="2">
    <location>
        <begin position="24"/>
        <end position="172"/>
    </location>
</feature>
<evidence type="ECO:0000313" key="4">
    <source>
        <dbReference type="Proteomes" id="UP000617628"/>
    </source>
</evidence>
<dbReference type="Proteomes" id="UP000617628">
    <property type="component" value="Unassembled WGS sequence"/>
</dbReference>
<dbReference type="RefSeq" id="WP_200357016.1">
    <property type="nucleotide sequence ID" value="NZ_JAENIL010000035.1"/>
</dbReference>
<proteinExistence type="predicted"/>
<keyword evidence="4" id="KW-1185">Reference proteome</keyword>
<gene>
    <name evidence="3" type="ORF">JIN87_18110</name>
</gene>
<reference evidence="3" key="1">
    <citation type="submission" date="2021-01" db="EMBL/GenBank/DDBJ databases">
        <title>Modified the classification status of verrucomicrobia.</title>
        <authorList>
            <person name="Feng X."/>
        </authorList>
    </citation>
    <scope>NUCLEOTIDE SEQUENCE</scope>
    <source>
        <strain evidence="3">KCTC 13126</strain>
    </source>
</reference>
<feature type="signal peptide" evidence="2">
    <location>
        <begin position="1"/>
        <end position="23"/>
    </location>
</feature>